<dbReference type="CDD" id="cd00130">
    <property type="entry name" value="PAS"/>
    <property type="match status" value="2"/>
</dbReference>
<dbReference type="NCBIfam" id="TIGR00229">
    <property type="entry name" value="sensory_box"/>
    <property type="match status" value="2"/>
</dbReference>
<dbReference type="FunFam" id="3.30.70.270:FF:000001">
    <property type="entry name" value="Diguanylate cyclase domain protein"/>
    <property type="match status" value="1"/>
</dbReference>
<reference evidence="12" key="1">
    <citation type="submission" date="2016-10" db="EMBL/GenBank/DDBJ databases">
        <authorList>
            <person name="Varghese N."/>
            <person name="Submissions S."/>
        </authorList>
    </citation>
    <scope>NUCLEOTIDE SEQUENCE [LARGE SCALE GENOMIC DNA]</scope>
    <source>
        <strain evidence="12">DSM 7165</strain>
    </source>
</reference>
<dbReference type="SMART" id="SM00086">
    <property type="entry name" value="PAC"/>
    <property type="match status" value="2"/>
</dbReference>
<dbReference type="SMART" id="SM00267">
    <property type="entry name" value="GGDEF"/>
    <property type="match status" value="1"/>
</dbReference>
<dbReference type="Gene3D" id="3.20.20.450">
    <property type="entry name" value="EAL domain"/>
    <property type="match status" value="1"/>
</dbReference>
<dbReference type="EC" id="3.1.4.52" evidence="2"/>
<dbReference type="Gene3D" id="3.30.450.20">
    <property type="entry name" value="PAS domain"/>
    <property type="match status" value="2"/>
</dbReference>
<evidence type="ECO:0000259" key="7">
    <source>
        <dbReference type="PROSITE" id="PS50112"/>
    </source>
</evidence>
<dbReference type="EMBL" id="FNYH01000004">
    <property type="protein sequence ID" value="SEI57357.1"/>
    <property type="molecule type" value="Genomic_DNA"/>
</dbReference>
<dbReference type="Pfam" id="PF08448">
    <property type="entry name" value="PAS_4"/>
    <property type="match status" value="1"/>
</dbReference>
<feature type="compositionally biased region" description="Polar residues" evidence="5">
    <location>
        <begin position="303"/>
        <end position="312"/>
    </location>
</feature>
<dbReference type="Proteomes" id="UP000242999">
    <property type="component" value="Unassembled WGS sequence"/>
</dbReference>
<evidence type="ECO:0000256" key="5">
    <source>
        <dbReference type="SAM" id="MobiDB-lite"/>
    </source>
</evidence>
<organism evidence="11 12">
    <name type="scientific">Allopseudospirillum japonicum</name>
    <dbReference type="NCBI Taxonomy" id="64971"/>
    <lineage>
        <taxon>Bacteria</taxon>
        <taxon>Pseudomonadati</taxon>
        <taxon>Pseudomonadota</taxon>
        <taxon>Gammaproteobacteria</taxon>
        <taxon>Oceanospirillales</taxon>
        <taxon>Oceanospirillaceae</taxon>
        <taxon>Allopseudospirillum</taxon>
    </lineage>
</organism>
<feature type="domain" description="PAS" evidence="7">
    <location>
        <begin position="251"/>
        <end position="322"/>
    </location>
</feature>
<dbReference type="PROSITE" id="PS50883">
    <property type="entry name" value="EAL"/>
    <property type="match status" value="1"/>
</dbReference>
<keyword evidence="6" id="KW-0812">Transmembrane</keyword>
<comment type="cofactor">
    <cofactor evidence="1">
        <name>Mg(2+)</name>
        <dbReference type="ChEBI" id="CHEBI:18420"/>
    </cofactor>
</comment>
<dbReference type="CDD" id="cd01948">
    <property type="entry name" value="EAL"/>
    <property type="match status" value="1"/>
</dbReference>
<dbReference type="InterPro" id="IPR000014">
    <property type="entry name" value="PAS"/>
</dbReference>
<dbReference type="InterPro" id="IPR001633">
    <property type="entry name" value="EAL_dom"/>
</dbReference>
<dbReference type="Pfam" id="PF00563">
    <property type="entry name" value="EAL"/>
    <property type="match status" value="1"/>
</dbReference>
<dbReference type="InterPro" id="IPR043128">
    <property type="entry name" value="Rev_trsase/Diguanyl_cyclase"/>
</dbReference>
<dbReference type="InterPro" id="IPR035919">
    <property type="entry name" value="EAL_sf"/>
</dbReference>
<dbReference type="InterPro" id="IPR000160">
    <property type="entry name" value="GGDEF_dom"/>
</dbReference>
<dbReference type="Pfam" id="PF00990">
    <property type="entry name" value="GGDEF"/>
    <property type="match status" value="1"/>
</dbReference>
<dbReference type="FunFam" id="3.20.20.450:FF:000001">
    <property type="entry name" value="Cyclic di-GMP phosphodiesterase yahA"/>
    <property type="match status" value="1"/>
</dbReference>
<dbReference type="SUPFAM" id="SSF141868">
    <property type="entry name" value="EAL domain-like"/>
    <property type="match status" value="1"/>
</dbReference>
<dbReference type="SMART" id="SM00091">
    <property type="entry name" value="PAS"/>
    <property type="match status" value="2"/>
</dbReference>
<dbReference type="CDD" id="cd01949">
    <property type="entry name" value="GGDEF"/>
    <property type="match status" value="1"/>
</dbReference>
<dbReference type="GO" id="GO:0071111">
    <property type="term" value="F:cyclic-guanylate-specific phosphodiesterase activity"/>
    <property type="evidence" value="ECO:0007669"/>
    <property type="project" value="UniProtKB-EC"/>
</dbReference>
<dbReference type="Gene3D" id="3.30.70.270">
    <property type="match status" value="1"/>
</dbReference>
<evidence type="ECO:0000256" key="4">
    <source>
        <dbReference type="ARBA" id="ARBA00051114"/>
    </source>
</evidence>
<dbReference type="STRING" id="64971.SAMN05421831_104166"/>
<dbReference type="Pfam" id="PF13426">
    <property type="entry name" value="PAS_9"/>
    <property type="match status" value="1"/>
</dbReference>
<evidence type="ECO:0000259" key="8">
    <source>
        <dbReference type="PROSITE" id="PS50113"/>
    </source>
</evidence>
<dbReference type="PANTHER" id="PTHR44757">
    <property type="entry name" value="DIGUANYLATE CYCLASE DGCP"/>
    <property type="match status" value="1"/>
</dbReference>
<dbReference type="PROSITE" id="PS50887">
    <property type="entry name" value="GGDEF"/>
    <property type="match status" value="1"/>
</dbReference>
<keyword evidence="12" id="KW-1185">Reference proteome</keyword>
<keyword evidence="3" id="KW-0973">c-di-GMP</keyword>
<feature type="transmembrane region" description="Helical" evidence="6">
    <location>
        <begin position="219"/>
        <end position="238"/>
    </location>
</feature>
<dbReference type="OrthoDB" id="8416215at2"/>
<evidence type="ECO:0000313" key="11">
    <source>
        <dbReference type="EMBL" id="SEI57357.1"/>
    </source>
</evidence>
<dbReference type="InterPro" id="IPR035965">
    <property type="entry name" value="PAS-like_dom_sf"/>
</dbReference>
<protein>
    <recommendedName>
        <fullName evidence="2">cyclic-guanylate-specific phosphodiesterase</fullName>
        <ecNumber evidence="2">3.1.4.52</ecNumber>
    </recommendedName>
</protein>
<keyword evidence="6" id="KW-0472">Membrane</keyword>
<feature type="domain" description="PAC" evidence="8">
    <location>
        <begin position="325"/>
        <end position="378"/>
    </location>
</feature>
<evidence type="ECO:0000256" key="6">
    <source>
        <dbReference type="SAM" id="Phobius"/>
    </source>
</evidence>
<dbReference type="InterPro" id="IPR029787">
    <property type="entry name" value="Nucleotide_cyclase"/>
</dbReference>
<comment type="catalytic activity">
    <reaction evidence="4">
        <text>3',3'-c-di-GMP + H2O = 5'-phosphoguanylyl(3'-&gt;5')guanosine + H(+)</text>
        <dbReference type="Rhea" id="RHEA:24902"/>
        <dbReference type="ChEBI" id="CHEBI:15377"/>
        <dbReference type="ChEBI" id="CHEBI:15378"/>
        <dbReference type="ChEBI" id="CHEBI:58754"/>
        <dbReference type="ChEBI" id="CHEBI:58805"/>
        <dbReference type="EC" id="3.1.4.52"/>
    </reaction>
    <physiologicalReaction direction="left-to-right" evidence="4">
        <dbReference type="Rhea" id="RHEA:24903"/>
    </physiologicalReaction>
</comment>
<dbReference type="InterPro" id="IPR013656">
    <property type="entry name" value="PAS_4"/>
</dbReference>
<sequence>MWSLRTLTPFLAVTLCSIAALVAILLVAASRLDQQAAQETAHRLEVALQEVQASLRAQAQQGAAWLSLLPDTPSPAAVNPRLQASMGSTCLLLLDRELSLLARYTCAPEYKHIQKLPPLKYTAPQQGSLLIEATPYLYALAPVPAQDARRQLLLKLQVVDTFWLQHLQANYRLPELQFSTFRPRLKDMQGHALYSPSQDVVGYLVYTRPTPGRDLVRSVLMPLFAGILLIMSIALIMARQMAQLVRQREKSQTRLRHVIDLVPHMIYARDKYGRFILANHATAKLYHCSPKQMIGRTVGELTNDQEAHQQAQRSDRQVLDTGQARNMEEERIRNAQGEERLFHTSKLIYQDDLGFNSAVLSVSIDVTQQRQQELKLRLLSNALEHSGSAILIAARQGEIQYINNRFAALTGYAPEEVTGQPIQHLFNANTRPEARMRIWRNLRKYGHWRGEVQFQRKEGAPYWSMVSISPIRNRKQEITHYVVVSEDISELKRAHQQMEKLAFYDTLTGLENRRLFRERLKQAIRAAKRTREQAALLYLDLDRFKRINDTLGHDAGDQLLVTVAQRLRRCVRSSDSIARLGGDEFTVLLPQLQHLEHAAIVARKIIAALTDPIQLGNHNVIVTTSIGITLAPNDGDDITELMKNADLAMYRAKSEGRNNYQFFTAEMNLRASEQLMLESELRHALKRHEFSLRYQPQISLSQGRVVGLEALVRWEHPERGTISPLDFVPVAEETGLIVELGYQILEQACQDAVKFQHLLGEPVYMAVNISPRQFRDIELVEAIRAILQRTGLNPHQLELEITESTLMEQIDQSLPMMHDLEQLGISLSIDDFGTGYSSLSYLKQLPVHSLKIDRSFIQEIPHDQDDMSIISAVTAMTQKLKIAVVAEGVETREQLDFLADHQCDLIQGYLFSPPVTAQELAERCVQIRQQLQQWQA</sequence>
<evidence type="ECO:0000259" key="10">
    <source>
        <dbReference type="PROSITE" id="PS50887"/>
    </source>
</evidence>
<proteinExistence type="predicted"/>
<evidence type="ECO:0000256" key="1">
    <source>
        <dbReference type="ARBA" id="ARBA00001946"/>
    </source>
</evidence>
<dbReference type="SMART" id="SM00052">
    <property type="entry name" value="EAL"/>
    <property type="match status" value="1"/>
</dbReference>
<evidence type="ECO:0000256" key="2">
    <source>
        <dbReference type="ARBA" id="ARBA00012282"/>
    </source>
</evidence>
<feature type="domain" description="EAL" evidence="9">
    <location>
        <begin position="674"/>
        <end position="928"/>
    </location>
</feature>
<dbReference type="SUPFAM" id="SSF55073">
    <property type="entry name" value="Nucleotide cyclase"/>
    <property type="match status" value="1"/>
</dbReference>
<accession>A0A1H6RXU3</accession>
<dbReference type="GO" id="GO:0071732">
    <property type="term" value="P:cellular response to nitric oxide"/>
    <property type="evidence" value="ECO:0007669"/>
    <property type="project" value="UniProtKB-ARBA"/>
</dbReference>
<evidence type="ECO:0000259" key="9">
    <source>
        <dbReference type="PROSITE" id="PS50883"/>
    </source>
</evidence>
<dbReference type="RefSeq" id="WP_093309036.1">
    <property type="nucleotide sequence ID" value="NZ_FNYH01000004.1"/>
</dbReference>
<name>A0A1H6RXU3_9GAMM</name>
<dbReference type="NCBIfam" id="TIGR00254">
    <property type="entry name" value="GGDEF"/>
    <property type="match status" value="1"/>
</dbReference>
<feature type="domain" description="PAC" evidence="8">
    <location>
        <begin position="448"/>
        <end position="500"/>
    </location>
</feature>
<dbReference type="PANTHER" id="PTHR44757:SF2">
    <property type="entry name" value="BIOFILM ARCHITECTURE MAINTENANCE PROTEIN MBAA"/>
    <property type="match status" value="1"/>
</dbReference>
<feature type="region of interest" description="Disordered" evidence="5">
    <location>
        <begin position="303"/>
        <end position="326"/>
    </location>
</feature>
<gene>
    <name evidence="11" type="ORF">SAMN05421831_104166</name>
</gene>
<dbReference type="InterPro" id="IPR052155">
    <property type="entry name" value="Biofilm_reg_signaling"/>
</dbReference>
<feature type="domain" description="PAS" evidence="7">
    <location>
        <begin position="375"/>
        <end position="445"/>
    </location>
</feature>
<dbReference type="InterPro" id="IPR000700">
    <property type="entry name" value="PAS-assoc_C"/>
</dbReference>
<keyword evidence="6" id="KW-1133">Transmembrane helix</keyword>
<dbReference type="PROSITE" id="PS50113">
    <property type="entry name" value="PAC"/>
    <property type="match status" value="2"/>
</dbReference>
<evidence type="ECO:0000256" key="3">
    <source>
        <dbReference type="ARBA" id="ARBA00022636"/>
    </source>
</evidence>
<dbReference type="AlphaFoldDB" id="A0A1H6RXU3"/>
<dbReference type="SUPFAM" id="SSF55785">
    <property type="entry name" value="PYP-like sensor domain (PAS domain)"/>
    <property type="match status" value="2"/>
</dbReference>
<dbReference type="PROSITE" id="PS50112">
    <property type="entry name" value="PAS"/>
    <property type="match status" value="2"/>
</dbReference>
<dbReference type="InterPro" id="IPR001610">
    <property type="entry name" value="PAC"/>
</dbReference>
<evidence type="ECO:0000313" key="12">
    <source>
        <dbReference type="Proteomes" id="UP000242999"/>
    </source>
</evidence>
<feature type="domain" description="GGDEF" evidence="10">
    <location>
        <begin position="532"/>
        <end position="665"/>
    </location>
</feature>